<dbReference type="Proteomes" id="UP000594892">
    <property type="component" value="Chromosome 2"/>
</dbReference>
<dbReference type="EMBL" id="CP065601">
    <property type="protein sequence ID" value="QPQ93887.1"/>
    <property type="molecule type" value="Genomic_DNA"/>
</dbReference>
<dbReference type="GeneID" id="45697596"/>
<dbReference type="AlphaFoldDB" id="A0AAP9Y5P4"/>
<sequence length="401" mass="45310">MPPHIKTPIPKRPFVDYLRFVLPWAANPGDNHQLMFERARRRIQAEIENGTCKGTFANRGRYRFVFSIPLSGEFAATVWIGARDPARQKGGISVSLNPSKLEPGDMEHFHEVMERIVGPAYKRVLRGALINRIDFAVDIVDARLDRLLVSYQYAQQFTVFGKTVKKGVVETYNFGSEKSPYMTTVYDKNIERRHRAIEAIAKHGLRNEPLKAYFIKQLDQLHGAPPLVRVEVRGMQLKGLSLSDLHKMANRFARFTFADLNGTGKPLPKKLLDAFMSLCRDRGVKAALDHYKGTPDVQKVNAFWRSRCAKWWKPERMMEQACDALRCSGIFPIEAFGARDGDNGERNVSASRPGKLHVSTLTHSTTGAKLRRIAPDLLNLGVKRTTIASTAPMRGRVRRVG</sequence>
<organism evidence="1 2">
    <name type="scientific">Burkholderia glumae</name>
    <name type="common">Pseudomonas glumae</name>
    <dbReference type="NCBI Taxonomy" id="337"/>
    <lineage>
        <taxon>Bacteria</taxon>
        <taxon>Pseudomonadati</taxon>
        <taxon>Pseudomonadota</taxon>
        <taxon>Betaproteobacteria</taxon>
        <taxon>Burkholderiales</taxon>
        <taxon>Burkholderiaceae</taxon>
        <taxon>Burkholderia</taxon>
    </lineage>
</organism>
<evidence type="ECO:0000313" key="1">
    <source>
        <dbReference type="EMBL" id="QPQ93887.1"/>
    </source>
</evidence>
<name>A0AAP9Y5P4_BURGL</name>
<evidence type="ECO:0000313" key="2">
    <source>
        <dbReference type="Proteomes" id="UP000594892"/>
    </source>
</evidence>
<gene>
    <name evidence="1" type="ORF">I6H06_17010</name>
</gene>
<evidence type="ECO:0008006" key="3">
    <source>
        <dbReference type="Google" id="ProtNLM"/>
    </source>
</evidence>
<reference evidence="1 2" key="1">
    <citation type="submission" date="2020-12" db="EMBL/GenBank/DDBJ databases">
        <title>FDA dAtabase for Regulatory Grade micrObial Sequences (FDA-ARGOS): Supporting development and validation of Infectious Disease Dx tests.</title>
        <authorList>
            <person name="Minogue T."/>
            <person name="Wolcott M."/>
            <person name="Wasieloski L."/>
            <person name="Aguilar W."/>
            <person name="Moore D."/>
            <person name="Jaissle J."/>
            <person name="Tallon L."/>
            <person name="Sadzewicz L."/>
            <person name="Zhao X."/>
            <person name="Boylan J."/>
            <person name="Ott S."/>
            <person name="Bowen H."/>
            <person name="Vavikolanu K."/>
            <person name="Mehta A."/>
            <person name="Aluvathingal J."/>
            <person name="Nadendla S."/>
            <person name="Yan Y."/>
            <person name="Sichtig H."/>
        </authorList>
    </citation>
    <scope>NUCLEOTIDE SEQUENCE [LARGE SCALE GENOMIC DNA]</scope>
    <source>
        <strain evidence="1 2">FDAARGOS_949</strain>
    </source>
</reference>
<dbReference type="RefSeq" id="WP_127913961.1">
    <property type="nucleotide sequence ID" value="NZ_CP065601.1"/>
</dbReference>
<accession>A0AAP9Y5P4</accession>
<proteinExistence type="predicted"/>
<protein>
    <recommendedName>
        <fullName evidence="3">Replication-associated protein G2P N-terminal domain-containing protein</fullName>
    </recommendedName>
</protein>